<evidence type="ECO:0000313" key="2">
    <source>
        <dbReference type="EMBL" id="WIX81926.1"/>
    </source>
</evidence>
<feature type="transmembrane region" description="Helical" evidence="1">
    <location>
        <begin position="424"/>
        <end position="444"/>
    </location>
</feature>
<dbReference type="EMBL" id="CP127294">
    <property type="protein sequence ID" value="WIX81926.1"/>
    <property type="molecule type" value="Genomic_DNA"/>
</dbReference>
<feature type="transmembrane region" description="Helical" evidence="1">
    <location>
        <begin position="375"/>
        <end position="393"/>
    </location>
</feature>
<accession>A0A9Y2MX55</accession>
<sequence length="451" mass="48642">MPADATQEEIRAAFDALGNIEHRFVDELFWTWGTPEDCGCPPQLHHKHDLAVAAHAAALEAETEQTEDHPAPLWDEAARSWAVTLSSEAFWGHLAHRVKSLGDPRLDESTVDVIRSALPGALVAPLVALTAESSEPHRLARYLPLFGGDKHTVADARSEAAEPTYLRLENLLKELRKLLDEGKARTAAERALAELPVPLDRLENLVPSKDFRRTASVTELAAVALNNIGVALADSAGAPHRLVKDVFALAKRYTTDPDTLATVERNQQGALGAGRVNAPVNAPVDVGQLWNTATGYIKRGRYSDATRVLNTIIEIALRSEDREQASRMIVQIRQLQDGGPPRRYVSAPRVFLALLHVAFGVTLLATLLTSPLLPVFLIGVPGLVGALGLATNASVGRGRLPALLVTDAVAGLVLWLVDSTGTPIPAWITVVTAVLLLVVGTVRVRTERTRA</sequence>
<keyword evidence="1" id="KW-0472">Membrane</keyword>
<evidence type="ECO:0000313" key="3">
    <source>
        <dbReference type="Proteomes" id="UP001236014"/>
    </source>
</evidence>
<dbReference type="Proteomes" id="UP001236014">
    <property type="component" value="Chromosome"/>
</dbReference>
<dbReference type="AlphaFoldDB" id="A0A9Y2MX55"/>
<feature type="transmembrane region" description="Helical" evidence="1">
    <location>
        <begin position="350"/>
        <end position="369"/>
    </location>
</feature>
<feature type="transmembrane region" description="Helical" evidence="1">
    <location>
        <begin position="400"/>
        <end position="418"/>
    </location>
</feature>
<gene>
    <name evidence="2" type="ORF">QRX50_14760</name>
</gene>
<keyword evidence="1" id="KW-0812">Transmembrane</keyword>
<dbReference type="KEGG" id="acab:QRX50_14760"/>
<reference evidence="2 3" key="1">
    <citation type="submission" date="2023-06" db="EMBL/GenBank/DDBJ databases">
        <authorList>
            <person name="Oyuntsetseg B."/>
            <person name="Kim S.B."/>
        </authorList>
    </citation>
    <scope>NUCLEOTIDE SEQUENCE [LARGE SCALE GENOMIC DNA]</scope>
    <source>
        <strain evidence="2 3">2-15</strain>
    </source>
</reference>
<protein>
    <submittedName>
        <fullName evidence="2">Uncharacterized protein</fullName>
    </submittedName>
</protein>
<keyword evidence="1" id="KW-1133">Transmembrane helix</keyword>
<name>A0A9Y2MX55_9PSEU</name>
<dbReference type="RefSeq" id="WP_285972507.1">
    <property type="nucleotide sequence ID" value="NZ_CP127294.1"/>
</dbReference>
<keyword evidence="3" id="KW-1185">Reference proteome</keyword>
<proteinExistence type="predicted"/>
<evidence type="ECO:0000256" key="1">
    <source>
        <dbReference type="SAM" id="Phobius"/>
    </source>
</evidence>
<organism evidence="2 3">
    <name type="scientific">Amycolatopsis carbonis</name>
    <dbReference type="NCBI Taxonomy" id="715471"/>
    <lineage>
        <taxon>Bacteria</taxon>
        <taxon>Bacillati</taxon>
        <taxon>Actinomycetota</taxon>
        <taxon>Actinomycetes</taxon>
        <taxon>Pseudonocardiales</taxon>
        <taxon>Pseudonocardiaceae</taxon>
        <taxon>Amycolatopsis</taxon>
    </lineage>
</organism>